<comment type="subcellular location">
    <subcellularLocation>
        <location evidence="6">Cell membrane</location>
        <topology evidence="6">Multi-pass membrane protein</topology>
    </subcellularLocation>
    <subcellularLocation>
        <location evidence="1">Membrane</location>
        <topology evidence="1">Multi-pass membrane protein</topology>
    </subcellularLocation>
</comment>
<dbReference type="InterPro" id="IPR000412">
    <property type="entry name" value="ABC_2_transport"/>
</dbReference>
<keyword evidence="6" id="KW-0813">Transport</keyword>
<name>A0ABN2MC05_9ACTN</name>
<evidence type="ECO:0000259" key="7">
    <source>
        <dbReference type="PROSITE" id="PS51012"/>
    </source>
</evidence>
<feature type="transmembrane region" description="Helical" evidence="6">
    <location>
        <begin position="63"/>
        <end position="87"/>
    </location>
</feature>
<dbReference type="Pfam" id="PF01061">
    <property type="entry name" value="ABC2_membrane"/>
    <property type="match status" value="1"/>
</dbReference>
<feature type="transmembrane region" description="Helical" evidence="6">
    <location>
        <begin position="32"/>
        <end position="51"/>
    </location>
</feature>
<feature type="transmembrane region" description="Helical" evidence="6">
    <location>
        <begin position="177"/>
        <end position="196"/>
    </location>
</feature>
<feature type="transmembrane region" description="Helical" evidence="6">
    <location>
        <begin position="233"/>
        <end position="253"/>
    </location>
</feature>
<dbReference type="InterPro" id="IPR047817">
    <property type="entry name" value="ABC2_TM_bact-type"/>
</dbReference>
<dbReference type="PROSITE" id="PS51012">
    <property type="entry name" value="ABC_TM2"/>
    <property type="match status" value="1"/>
</dbReference>
<evidence type="ECO:0000256" key="5">
    <source>
        <dbReference type="ARBA" id="ARBA00023251"/>
    </source>
</evidence>
<comment type="caution">
    <text evidence="8">The sequence shown here is derived from an EMBL/GenBank/DDBJ whole genome shotgun (WGS) entry which is preliminary data.</text>
</comment>
<gene>
    <name evidence="8" type="ORF">GCM10009682_45500</name>
</gene>
<comment type="similarity">
    <text evidence="6">Belongs to the ABC-2 integral membrane protein family.</text>
</comment>
<keyword evidence="2 6" id="KW-0812">Transmembrane</keyword>
<dbReference type="PIRSF" id="PIRSF006648">
    <property type="entry name" value="DrrB"/>
    <property type="match status" value="1"/>
</dbReference>
<keyword evidence="6" id="KW-1003">Cell membrane</keyword>
<keyword evidence="5" id="KW-0046">Antibiotic resistance</keyword>
<evidence type="ECO:0000256" key="6">
    <source>
        <dbReference type="RuleBase" id="RU361157"/>
    </source>
</evidence>
<evidence type="ECO:0000256" key="4">
    <source>
        <dbReference type="ARBA" id="ARBA00023136"/>
    </source>
</evidence>
<keyword evidence="4 6" id="KW-0472">Membrane</keyword>
<dbReference type="Proteomes" id="UP001500218">
    <property type="component" value="Unassembled WGS sequence"/>
</dbReference>
<evidence type="ECO:0000256" key="3">
    <source>
        <dbReference type="ARBA" id="ARBA00022989"/>
    </source>
</evidence>
<feature type="transmembrane region" description="Helical" evidence="6">
    <location>
        <begin position="108"/>
        <end position="132"/>
    </location>
</feature>
<dbReference type="InterPro" id="IPR013525">
    <property type="entry name" value="ABC2_TM"/>
</dbReference>
<evidence type="ECO:0000313" key="8">
    <source>
        <dbReference type="EMBL" id="GAA1819908.1"/>
    </source>
</evidence>
<accession>A0ABN2MC05</accession>
<evidence type="ECO:0000256" key="2">
    <source>
        <dbReference type="ARBA" id="ARBA00022692"/>
    </source>
</evidence>
<dbReference type="PANTHER" id="PTHR43229:SF6">
    <property type="entry name" value="ABC-TYPE MULTIDRUG TRANSPORT SYSTEM, PERMEASE COMPONENT"/>
    <property type="match status" value="1"/>
</dbReference>
<evidence type="ECO:0000313" key="9">
    <source>
        <dbReference type="Proteomes" id="UP001500218"/>
    </source>
</evidence>
<feature type="domain" description="ABC transmembrane type-2" evidence="7">
    <location>
        <begin position="27"/>
        <end position="261"/>
    </location>
</feature>
<sequence length="268" mass="29015">MSPVMASVWRILSVAKRHWYVMRRSPHRLFDVVMWPAVDVVLFGTIGLFAASRADSASAQLALYLLVGVVLWHVVYQAQIALATGMLEETWSRSMLNLMVTPMREWEYVAGVALFSLVKLTAALGGVALVAWSLYAFSITSMGLGLLPVAALLLVTGWSIALFVMGLVLRFGQGAEALAWGILFVVMPLSGVFYPVESLPGVLRPIGEALPTTHAFAAGRAMALGQPTPWGELGLATAGTIALALVGLAYVTWMLRIFRARGFVTRYS</sequence>
<feature type="transmembrane region" description="Helical" evidence="6">
    <location>
        <begin position="144"/>
        <end position="165"/>
    </location>
</feature>
<keyword evidence="9" id="KW-1185">Reference proteome</keyword>
<reference evidence="8 9" key="1">
    <citation type="journal article" date="2019" name="Int. J. Syst. Evol. Microbiol.">
        <title>The Global Catalogue of Microorganisms (GCM) 10K type strain sequencing project: providing services to taxonomists for standard genome sequencing and annotation.</title>
        <authorList>
            <consortium name="The Broad Institute Genomics Platform"/>
            <consortium name="The Broad Institute Genome Sequencing Center for Infectious Disease"/>
            <person name="Wu L."/>
            <person name="Ma J."/>
        </authorList>
    </citation>
    <scope>NUCLEOTIDE SEQUENCE [LARGE SCALE GENOMIC DNA]</scope>
    <source>
        <strain evidence="8 9">JCM 13250</strain>
    </source>
</reference>
<keyword evidence="3 6" id="KW-1133">Transmembrane helix</keyword>
<dbReference type="RefSeq" id="WP_344135927.1">
    <property type="nucleotide sequence ID" value="NZ_BAAALT010000166.1"/>
</dbReference>
<dbReference type="InterPro" id="IPR051784">
    <property type="entry name" value="Nod_factor_ABC_transporter"/>
</dbReference>
<protein>
    <recommendedName>
        <fullName evidence="6">Transport permease protein</fullName>
    </recommendedName>
</protein>
<dbReference type="PANTHER" id="PTHR43229">
    <property type="entry name" value="NODULATION PROTEIN J"/>
    <property type="match status" value="1"/>
</dbReference>
<evidence type="ECO:0000256" key="1">
    <source>
        <dbReference type="ARBA" id="ARBA00004141"/>
    </source>
</evidence>
<dbReference type="EMBL" id="BAAALT010000166">
    <property type="protein sequence ID" value="GAA1819908.1"/>
    <property type="molecule type" value="Genomic_DNA"/>
</dbReference>
<organism evidence="8 9">
    <name type="scientific">Luedemannella flava</name>
    <dbReference type="NCBI Taxonomy" id="349316"/>
    <lineage>
        <taxon>Bacteria</taxon>
        <taxon>Bacillati</taxon>
        <taxon>Actinomycetota</taxon>
        <taxon>Actinomycetes</taxon>
        <taxon>Micromonosporales</taxon>
        <taxon>Micromonosporaceae</taxon>
        <taxon>Luedemannella</taxon>
    </lineage>
</organism>
<proteinExistence type="inferred from homology"/>